<feature type="repeat" description="TPR" evidence="1">
    <location>
        <begin position="758"/>
        <end position="791"/>
    </location>
</feature>
<dbReference type="InterPro" id="IPR011990">
    <property type="entry name" value="TPR-like_helical_dom_sf"/>
</dbReference>
<dbReference type="Gene3D" id="1.25.40.10">
    <property type="entry name" value="Tetratricopeptide repeat domain"/>
    <property type="match status" value="4"/>
</dbReference>
<name>A0A238IYG2_9RHOB</name>
<evidence type="ECO:0000313" key="3">
    <source>
        <dbReference type="Proteomes" id="UP000201838"/>
    </source>
</evidence>
<dbReference type="Pfam" id="PF13432">
    <property type="entry name" value="TPR_16"/>
    <property type="match status" value="1"/>
</dbReference>
<proteinExistence type="predicted"/>
<keyword evidence="1" id="KW-0802">TPR repeat</keyword>
<sequence length="815" mass="89969">MRFSTFSRGLALGTAMVLLAACDSAEERAEGHYTNSLELIAAGDVERALVELRNVLSLDEFHVEGRRLYAETVRERGNFSDAYANYLRIAEQSPNDLEARMALSQMAIEAQNWDEVARHAAPLLDASERIEGVDVIELVLEFRAAAVAEDDQKMEALTTDAIALIDTNPEDVTLLRIVIEGLSRQDRIDDTIQYIDRAITLRPDSQFFYGLKSSVLAQLEDFDTLENHLRATVAAFPDDAATKGSLVRLLTALGRPETAEDFLREQIAEAENSLDLQIALISFIREVRGSEAALAEIDDSIERYSGNAVLRALRSGVLFDSGDRVAAIAEMQSIVDEASPDDDQTNDFKVTLARMLIADGNEVGARQLVEEVLADDPSKAAALKLSAGWLIDRDKANDAINKLRRALDQDPQDFEAMTLMAQAHRRAGETELAQDMLSLAAEASNYAPQETLRFVRTLIAAERLRPAEDALVRSLRTAPSDISLLQTLGEVYLRMQDWPRALQVESTLRRTGNDRANGLADSLRLQILSRRDGREQALAALEEIARGSDAGVAAQVALLRERLRSGERDEALEIANEIVSSQPENPRLKMVLGGTQLALRDYEEAEVTFSSITDAEPTFENAWIQLIRAQSSQGRLEAASETLENALAANPDAPNLLWAKATFLERANDIDGAIQIYSDMYEKNSGILVVANNLASLLATYKTDEESLERAFAIARRLRGTEVPPFQDTYGWILHRRGQSEEAIEYLEPAARALANDPIVQYHLAAAFEAVGRSDDAVLAYQRALELAGEDDPRPQMELAQSALERLSSSTVLEQ</sequence>
<dbReference type="PROSITE" id="PS51257">
    <property type="entry name" value="PROKAR_LIPOPROTEIN"/>
    <property type="match status" value="1"/>
</dbReference>
<dbReference type="Pfam" id="PF14559">
    <property type="entry name" value="TPR_19"/>
    <property type="match status" value="2"/>
</dbReference>
<keyword evidence="3" id="KW-1185">Reference proteome</keyword>
<dbReference type="PROSITE" id="PS50005">
    <property type="entry name" value="TPR"/>
    <property type="match status" value="1"/>
</dbReference>
<gene>
    <name evidence="2" type="ORF">BOA8489_01554</name>
</gene>
<dbReference type="EMBL" id="FXXQ01000004">
    <property type="protein sequence ID" value="SMX23447.1"/>
    <property type="molecule type" value="Genomic_DNA"/>
</dbReference>
<dbReference type="SUPFAM" id="SSF48452">
    <property type="entry name" value="TPR-like"/>
    <property type="match status" value="3"/>
</dbReference>
<protein>
    <submittedName>
        <fullName evidence="2">Tetratricopeptide repeat protein</fullName>
    </submittedName>
</protein>
<dbReference type="AlphaFoldDB" id="A0A238IYG2"/>
<dbReference type="OrthoDB" id="7637125at2"/>
<dbReference type="PANTHER" id="PTHR12558:SF13">
    <property type="entry name" value="CELL DIVISION CYCLE PROTEIN 27 HOMOLOG"/>
    <property type="match status" value="1"/>
</dbReference>
<organism evidence="2 3">
    <name type="scientific">Boseongicola aestuarii</name>
    <dbReference type="NCBI Taxonomy" id="1470561"/>
    <lineage>
        <taxon>Bacteria</taxon>
        <taxon>Pseudomonadati</taxon>
        <taxon>Pseudomonadota</taxon>
        <taxon>Alphaproteobacteria</taxon>
        <taxon>Rhodobacterales</taxon>
        <taxon>Paracoccaceae</taxon>
        <taxon>Boseongicola</taxon>
    </lineage>
</organism>
<dbReference type="SMART" id="SM00028">
    <property type="entry name" value="TPR"/>
    <property type="match status" value="8"/>
</dbReference>
<accession>A0A238IYG2</accession>
<dbReference type="PANTHER" id="PTHR12558">
    <property type="entry name" value="CELL DIVISION CYCLE 16,23,27"/>
    <property type="match status" value="1"/>
</dbReference>
<dbReference type="Proteomes" id="UP000201838">
    <property type="component" value="Unassembled WGS sequence"/>
</dbReference>
<evidence type="ECO:0000256" key="1">
    <source>
        <dbReference type="PROSITE-ProRule" id="PRU00339"/>
    </source>
</evidence>
<reference evidence="3" key="1">
    <citation type="submission" date="2017-05" db="EMBL/GenBank/DDBJ databases">
        <authorList>
            <person name="Rodrigo-Torres L."/>
            <person name="Arahal R. D."/>
            <person name="Lucena T."/>
        </authorList>
    </citation>
    <scope>NUCLEOTIDE SEQUENCE [LARGE SCALE GENOMIC DNA]</scope>
    <source>
        <strain evidence="3">CECT 8489</strain>
    </source>
</reference>
<evidence type="ECO:0000313" key="2">
    <source>
        <dbReference type="EMBL" id="SMX23447.1"/>
    </source>
</evidence>
<dbReference type="RefSeq" id="WP_093973429.1">
    <property type="nucleotide sequence ID" value="NZ_FXXQ01000004.1"/>
</dbReference>
<dbReference type="InterPro" id="IPR019734">
    <property type="entry name" value="TPR_rpt"/>
</dbReference>